<accession>A0A2U8DUQ9</accession>
<dbReference type="Proteomes" id="UP000244910">
    <property type="component" value="Chromosome"/>
</dbReference>
<dbReference type="InterPro" id="IPR050624">
    <property type="entry name" value="HTH-type_Tx_Regulator"/>
</dbReference>
<proteinExistence type="predicted"/>
<evidence type="ECO:0000313" key="4">
    <source>
        <dbReference type="EMBL" id="AWI05802.1"/>
    </source>
</evidence>
<dbReference type="RefSeq" id="WP_032077039.1">
    <property type="nucleotide sequence ID" value="NZ_CP020953.1"/>
</dbReference>
<evidence type="ECO:0000256" key="2">
    <source>
        <dbReference type="PROSITE-ProRule" id="PRU00335"/>
    </source>
</evidence>
<evidence type="ECO:0000259" key="3">
    <source>
        <dbReference type="PROSITE" id="PS50977"/>
    </source>
</evidence>
<gene>
    <name evidence="4" type="ORF">B9W14_15275</name>
</gene>
<dbReference type="GO" id="GO:0003677">
    <property type="term" value="F:DNA binding"/>
    <property type="evidence" value="ECO:0007669"/>
    <property type="project" value="UniProtKB-UniRule"/>
</dbReference>
<dbReference type="Gene3D" id="1.10.357.10">
    <property type="entry name" value="Tetracycline Repressor, domain 2"/>
    <property type="match status" value="1"/>
</dbReference>
<dbReference type="SUPFAM" id="SSF46689">
    <property type="entry name" value="Homeodomain-like"/>
    <property type="match status" value="1"/>
</dbReference>
<feature type="DNA-binding region" description="H-T-H motif" evidence="2">
    <location>
        <begin position="30"/>
        <end position="49"/>
    </location>
</feature>
<dbReference type="PANTHER" id="PTHR43479:SF11">
    <property type="entry name" value="ACREF_ENVCD OPERON REPRESSOR-RELATED"/>
    <property type="match status" value="1"/>
</dbReference>
<dbReference type="PANTHER" id="PTHR43479">
    <property type="entry name" value="ACREF/ENVCD OPERON REPRESSOR-RELATED"/>
    <property type="match status" value="1"/>
</dbReference>
<feature type="domain" description="HTH tetR-type" evidence="3">
    <location>
        <begin position="7"/>
        <end position="67"/>
    </location>
</feature>
<name>A0A2U8DUQ9_9CLOT</name>
<dbReference type="EMBL" id="CP020953">
    <property type="protein sequence ID" value="AWI05802.1"/>
    <property type="molecule type" value="Genomic_DNA"/>
</dbReference>
<sequence length="206" mass="24634">MVQVKKDEVKKAIENAAVDIFLEKGYLNTKMSHIAAKANISVGNIYIYFKNKEELFYTVLPQSFADILRDYNSRIFPILTKAFLKNQQNLERYLPTRRRIDDLIAKRKRLLILLRYSKGTRYENLKEEIMENMTQHEIAFLQKCGMDNCNMTQSYKIIRMVFDNMLNLLLDSLEDDMEVNERRNVVRFSYEYNLNGFIRLLREYIK</sequence>
<organism evidence="4 5">
    <name type="scientific">Clostridium drakei</name>
    <dbReference type="NCBI Taxonomy" id="332101"/>
    <lineage>
        <taxon>Bacteria</taxon>
        <taxon>Bacillati</taxon>
        <taxon>Bacillota</taxon>
        <taxon>Clostridia</taxon>
        <taxon>Eubacteriales</taxon>
        <taxon>Clostridiaceae</taxon>
        <taxon>Clostridium</taxon>
    </lineage>
</organism>
<keyword evidence="1 2" id="KW-0238">DNA-binding</keyword>
<evidence type="ECO:0000313" key="5">
    <source>
        <dbReference type="Proteomes" id="UP000244910"/>
    </source>
</evidence>
<dbReference type="PROSITE" id="PS50977">
    <property type="entry name" value="HTH_TETR_2"/>
    <property type="match status" value="1"/>
</dbReference>
<dbReference type="AlphaFoldDB" id="A0A2U8DUQ9"/>
<evidence type="ECO:0000256" key="1">
    <source>
        <dbReference type="ARBA" id="ARBA00023125"/>
    </source>
</evidence>
<keyword evidence="5" id="KW-1185">Reference proteome</keyword>
<reference evidence="5" key="1">
    <citation type="submission" date="2017-04" db="EMBL/GenBank/DDBJ databases">
        <authorList>
            <person name="Song Y."/>
            <person name="Cho B.-K."/>
        </authorList>
    </citation>
    <scope>NUCLEOTIDE SEQUENCE [LARGE SCALE GENOMIC DNA]</scope>
    <source>
        <strain evidence="5">SL1</strain>
    </source>
</reference>
<dbReference type="OrthoDB" id="494991at2"/>
<dbReference type="KEGG" id="cdrk:B9W14_15275"/>
<dbReference type="InterPro" id="IPR001647">
    <property type="entry name" value="HTH_TetR"/>
</dbReference>
<dbReference type="Pfam" id="PF00440">
    <property type="entry name" value="TetR_N"/>
    <property type="match status" value="1"/>
</dbReference>
<dbReference type="InterPro" id="IPR009057">
    <property type="entry name" value="Homeodomain-like_sf"/>
</dbReference>
<dbReference type="PRINTS" id="PR00455">
    <property type="entry name" value="HTHTETR"/>
</dbReference>
<protein>
    <submittedName>
        <fullName evidence="4">TetR family transcriptional regulator</fullName>
    </submittedName>
</protein>